<feature type="transmembrane region" description="Helical" evidence="1">
    <location>
        <begin position="405"/>
        <end position="424"/>
    </location>
</feature>
<keyword evidence="1" id="KW-0812">Transmembrane</keyword>
<feature type="transmembrane region" description="Helical" evidence="1">
    <location>
        <begin position="121"/>
        <end position="142"/>
    </location>
</feature>
<feature type="transmembrane region" description="Helical" evidence="1">
    <location>
        <begin position="33"/>
        <end position="52"/>
    </location>
</feature>
<name>A0A0R1RC38_9LACO</name>
<sequence length="548" mass="62271">MNIVDYRESLMAQGSQHQRTAGFYGWAREHRKLWLWLTFVLVAIAVELPFLLNNHLFGGWDQQFHVNRIEELYLSAKNGVWHNAISTYTFRGSGLGIQIFYPYVFLYPYAILRLVGLPGIMALYLGNAFYIIASCWISYWCMRVFLKLRAARRPISGAWLFAILYNLSGYMVFNETVRFDLPEAQSMMWYPILFLGLYLTLTEHRRGWLLTTLGATMLVYTHVLSALLAAGTVVVVLALGWRYLNRWQTWLDLVLTAVVTGLLSLPELLGMLGTTKQVTVASPLIGSLAKQAISPFVAVVFSIGNVTKTGLLTHGVTLGTIVLLALVALWIGFRHLDRFGKTLAILSTVLFWMTTKLFPWRFLEHTPINLIQHPWRFYTFISFFVLVAFVILVDRMQLRFNWQGWIVGLSLLLTMVTGFVYAGVSSPKVSANSYEQFATDANYFDYAPKRSVHHLKAIYAHQAVVFEGDEAISHPHVKMIAQPNGMTIQLPKTVSGHRVDLPVFNYGSQHYVVRTGDAKRLHVSVSERGTVQVYVPSGTKTVQVHYRK</sequence>
<feature type="transmembrane region" description="Helical" evidence="1">
    <location>
        <begin position="184"/>
        <end position="201"/>
    </location>
</feature>
<dbReference type="Proteomes" id="UP000051999">
    <property type="component" value="Unassembled WGS sequence"/>
</dbReference>
<organism evidence="2 3">
    <name type="scientific">Furfurilactobacillus rossiae DSM 15814</name>
    <dbReference type="NCBI Taxonomy" id="1114972"/>
    <lineage>
        <taxon>Bacteria</taxon>
        <taxon>Bacillati</taxon>
        <taxon>Bacillota</taxon>
        <taxon>Bacilli</taxon>
        <taxon>Lactobacillales</taxon>
        <taxon>Lactobacillaceae</taxon>
        <taxon>Furfurilactobacillus</taxon>
    </lineage>
</organism>
<dbReference type="AlphaFoldDB" id="A0A0R1RC38"/>
<evidence type="ECO:0000313" key="3">
    <source>
        <dbReference type="Proteomes" id="UP000051999"/>
    </source>
</evidence>
<comment type="caution">
    <text evidence="2">The sequence shown here is derived from an EMBL/GenBank/DDBJ whole genome shotgun (WGS) entry which is preliminary data.</text>
</comment>
<keyword evidence="3" id="KW-1185">Reference proteome</keyword>
<dbReference type="eggNOG" id="COG4485">
    <property type="taxonomic scope" value="Bacteria"/>
</dbReference>
<evidence type="ECO:0008006" key="4">
    <source>
        <dbReference type="Google" id="ProtNLM"/>
    </source>
</evidence>
<feature type="transmembrane region" description="Helical" evidence="1">
    <location>
        <begin position="284"/>
        <end position="304"/>
    </location>
</feature>
<feature type="transmembrane region" description="Helical" evidence="1">
    <location>
        <begin position="375"/>
        <end position="393"/>
    </location>
</feature>
<proteinExistence type="predicted"/>
<accession>A0A0R1RC38</accession>
<protein>
    <recommendedName>
        <fullName evidence="4">Membrane protein 6-pyruvoyl-tetrahydropterin synthase-related domain-containing protein</fullName>
    </recommendedName>
</protein>
<feature type="transmembrane region" description="Helical" evidence="1">
    <location>
        <begin position="95"/>
        <end position="115"/>
    </location>
</feature>
<feature type="transmembrane region" description="Helical" evidence="1">
    <location>
        <begin position="310"/>
        <end position="331"/>
    </location>
</feature>
<feature type="transmembrane region" description="Helical" evidence="1">
    <location>
        <begin position="208"/>
        <end position="241"/>
    </location>
</feature>
<evidence type="ECO:0000256" key="1">
    <source>
        <dbReference type="SAM" id="Phobius"/>
    </source>
</evidence>
<evidence type="ECO:0000313" key="2">
    <source>
        <dbReference type="EMBL" id="KRL54374.1"/>
    </source>
</evidence>
<feature type="transmembrane region" description="Helical" evidence="1">
    <location>
        <begin position="343"/>
        <end position="363"/>
    </location>
</feature>
<dbReference type="EMBL" id="AZFF01000009">
    <property type="protein sequence ID" value="KRL54374.1"/>
    <property type="molecule type" value="Genomic_DNA"/>
</dbReference>
<reference evidence="2 3" key="1">
    <citation type="journal article" date="2015" name="Genome Announc.">
        <title>Expanding the biotechnology potential of lactobacilli through comparative genomics of 213 strains and associated genera.</title>
        <authorList>
            <person name="Sun Z."/>
            <person name="Harris H.M."/>
            <person name="McCann A."/>
            <person name="Guo C."/>
            <person name="Argimon S."/>
            <person name="Zhang W."/>
            <person name="Yang X."/>
            <person name="Jeffery I.B."/>
            <person name="Cooney J.C."/>
            <person name="Kagawa T.F."/>
            <person name="Liu W."/>
            <person name="Song Y."/>
            <person name="Salvetti E."/>
            <person name="Wrobel A."/>
            <person name="Rasinkangas P."/>
            <person name="Parkhill J."/>
            <person name="Rea M.C."/>
            <person name="O'Sullivan O."/>
            <person name="Ritari J."/>
            <person name="Douillard F.P."/>
            <person name="Paul Ross R."/>
            <person name="Yang R."/>
            <person name="Briner A.E."/>
            <person name="Felis G.E."/>
            <person name="de Vos W.M."/>
            <person name="Barrangou R."/>
            <person name="Klaenhammer T.R."/>
            <person name="Caufield P.W."/>
            <person name="Cui Y."/>
            <person name="Zhang H."/>
            <person name="O'Toole P.W."/>
        </authorList>
    </citation>
    <scope>NUCLEOTIDE SEQUENCE [LARGE SCALE GENOMIC DNA]</scope>
    <source>
        <strain evidence="2 3">DSM 15814</strain>
    </source>
</reference>
<dbReference type="STRING" id="1114972.FD35_GL002716"/>
<keyword evidence="1" id="KW-1133">Transmembrane helix</keyword>
<feature type="transmembrane region" description="Helical" evidence="1">
    <location>
        <begin position="253"/>
        <end position="272"/>
    </location>
</feature>
<dbReference type="PATRIC" id="fig|1114972.6.peg.2784"/>
<gene>
    <name evidence="2" type="ORF">FD35_GL002716</name>
</gene>
<feature type="transmembrane region" description="Helical" evidence="1">
    <location>
        <begin position="154"/>
        <end position="172"/>
    </location>
</feature>
<keyword evidence="1" id="KW-0472">Membrane</keyword>